<name>A0A1V4FIY6_LIMRT</name>
<reference evidence="1 2" key="1">
    <citation type="submission" date="2017-03" db="EMBL/GenBank/DDBJ databases">
        <title>Antibiotic resistance of probiotic microorganisms.</title>
        <authorList>
            <person name="Sanudo A.I."/>
            <person name="Olivares M."/>
            <person name="Banuelos O."/>
        </authorList>
    </citation>
    <scope>NUCLEOTIDE SEQUENCE [LARGE SCALE GENOMIC DNA]</scope>
    <source>
        <strain evidence="1 2">CECT8605</strain>
    </source>
</reference>
<dbReference type="RefSeq" id="WP_079376285.1">
    <property type="nucleotide sequence ID" value="NZ_MWVS01000120.1"/>
</dbReference>
<dbReference type="EMBL" id="MWVS01000120">
    <property type="protein sequence ID" value="OPG87626.1"/>
    <property type="molecule type" value="Genomic_DNA"/>
</dbReference>
<proteinExistence type="predicted"/>
<gene>
    <name evidence="1" type="ORF">B5D07_10225</name>
</gene>
<dbReference type="AlphaFoldDB" id="A0A1V4FIY6"/>
<organism evidence="1 2">
    <name type="scientific">Limosilactobacillus reuteri</name>
    <name type="common">Lactobacillus reuteri</name>
    <dbReference type="NCBI Taxonomy" id="1598"/>
    <lineage>
        <taxon>Bacteria</taxon>
        <taxon>Bacillati</taxon>
        <taxon>Bacillota</taxon>
        <taxon>Bacilli</taxon>
        <taxon>Lactobacillales</taxon>
        <taxon>Lactobacillaceae</taxon>
        <taxon>Limosilactobacillus</taxon>
    </lineage>
</organism>
<evidence type="ECO:0000313" key="1">
    <source>
        <dbReference type="EMBL" id="OPG87626.1"/>
    </source>
</evidence>
<protein>
    <submittedName>
        <fullName evidence="1">Uncharacterized protein</fullName>
    </submittedName>
</protein>
<dbReference type="Proteomes" id="UP000189795">
    <property type="component" value="Unassembled WGS sequence"/>
</dbReference>
<accession>A0A1V4FIY6</accession>
<comment type="caution">
    <text evidence="1">The sequence shown here is derived from an EMBL/GenBank/DDBJ whole genome shotgun (WGS) entry which is preliminary data.</text>
</comment>
<evidence type="ECO:0000313" key="2">
    <source>
        <dbReference type="Proteomes" id="UP000189795"/>
    </source>
</evidence>
<sequence length="95" mass="10827">MVSKTLTKEKKIENTHTLTATNCPYCHKLDPIYTFTDNWNSTLATKHIVLSHSCINEEDDIFEICPDYGNKVGVLVEFNFCPMCGRDLKGRNANE</sequence>